<feature type="region of interest" description="Disordered" evidence="1">
    <location>
        <begin position="212"/>
        <end position="236"/>
    </location>
</feature>
<dbReference type="KEGG" id="halt:IM660_06415"/>
<feature type="domain" description="Bacterial Ig-like" evidence="4">
    <location>
        <begin position="723"/>
        <end position="811"/>
    </location>
</feature>
<evidence type="ECO:0000256" key="3">
    <source>
        <dbReference type="SAM" id="SignalP"/>
    </source>
</evidence>
<feature type="region of interest" description="Disordered" evidence="1">
    <location>
        <begin position="815"/>
        <end position="842"/>
    </location>
</feature>
<gene>
    <name evidence="5" type="ORF">IM660_06415</name>
</gene>
<dbReference type="EMBL" id="CP063169">
    <property type="protein sequence ID" value="QOR71890.1"/>
    <property type="molecule type" value="Genomic_DNA"/>
</dbReference>
<dbReference type="AlphaFoldDB" id="A0A7M1SWC9"/>
<accession>A0A7M1SWC9</accession>
<protein>
    <submittedName>
        <fullName evidence="5">Ig-like domain repeat protein</fullName>
    </submittedName>
</protein>
<sequence>MQQTPRARWRTALAAVTTAALTGAGMVAVAAPAQAAPTTLTFDDPSGTAWTVPAGVSSIEVIVVGAAGGGGETLNIPGTGIPLSGDGSGGAGAVITGTMGVSAGQTLTFYGSTMGGPVGTRHEPGGGGDGFVRGGQGNTGSLLGKAGGGGGGASAIVSGVAPLVVAGGGGGGGGRGAGFANCHGGHGGHSGEDGQGGYGICSGAGAGGAGASPFLYQQPGGPGSDAGNSSSGGGGGGGGGGYAFSGSGGRGSSVGGAGGGGGGGGGSFATVDALSTELDDQLRDGFVQITFDPTFATSTTVTAEPASGLVTGQETDVRVEVANLDTSEVPAGAVTLTDGDSSFGHAHLDGGEAVFRGVQLPVGTTTLSAEYRPDNEKFSGSAGTLDITVDPGQTTTTLQIDPEDAVHGQDVNLRALVAPVSPASGTVAGEVSFELDDGPLGTASVSDGIAELDIPADFIGTGRITASYEGSASFRSSASSGVTLAVDRAVSTLSLDLLPADLIVGETSSAVAMVGTAQPGAASTEGTVQFFVEGQPWGEPVDVDDDRATTPLDALTVAAGDHEISAIYSGNGERTAAESEPEVLSVAPADAHVTLEVAPDRPVYYGDVVTLDASIVLIEPAMTAVGGAIAFFAGDELLGTAPVTEDDPGTDGSGGGADGQTPTEAASVWEPRSAAAQLVLDGLSVGVHELHAQYLGTDSVNPARSEPVGLEVLSTPVLVTVATSPEQSEEGTEVTISAIVEPDTDSAHVPTGRVQLILDGTAWGEPLDLIDGGASTLTSVLPVGQTQVQARYLGDDGHEVGTSPEVPHTVTAAQIEDADSDSDGTAGSSGSDGSDATDGAHGTGTDLASTGASIGAAALLALLLLAAGVVVTTTRRTARCR</sequence>
<evidence type="ECO:0000256" key="1">
    <source>
        <dbReference type="SAM" id="MobiDB-lite"/>
    </source>
</evidence>
<keyword evidence="6" id="KW-1185">Reference proteome</keyword>
<dbReference type="Gene3D" id="2.60.40.10">
    <property type="entry name" value="Immunoglobulins"/>
    <property type="match status" value="5"/>
</dbReference>
<dbReference type="Proteomes" id="UP000593758">
    <property type="component" value="Chromosome"/>
</dbReference>
<keyword evidence="3" id="KW-0732">Signal</keyword>
<dbReference type="GO" id="GO:0005975">
    <property type="term" value="P:carbohydrate metabolic process"/>
    <property type="evidence" value="ECO:0007669"/>
    <property type="project" value="UniProtKB-ARBA"/>
</dbReference>
<feature type="region of interest" description="Disordered" evidence="1">
    <location>
        <begin position="641"/>
        <end position="667"/>
    </location>
</feature>
<feature type="signal peptide" evidence="3">
    <location>
        <begin position="1"/>
        <end position="35"/>
    </location>
</feature>
<keyword evidence="2" id="KW-0472">Membrane</keyword>
<evidence type="ECO:0000313" key="6">
    <source>
        <dbReference type="Proteomes" id="UP000593758"/>
    </source>
</evidence>
<dbReference type="InterPro" id="IPR032109">
    <property type="entry name" value="Big_3_5"/>
</dbReference>
<dbReference type="RefSeq" id="WP_193498542.1">
    <property type="nucleotide sequence ID" value="NZ_CP063169.1"/>
</dbReference>
<evidence type="ECO:0000313" key="5">
    <source>
        <dbReference type="EMBL" id="QOR71890.1"/>
    </source>
</evidence>
<keyword evidence="2" id="KW-0812">Transmembrane</keyword>
<feature type="compositionally biased region" description="Gly residues" evidence="1">
    <location>
        <begin position="220"/>
        <end position="236"/>
    </location>
</feature>
<feature type="transmembrane region" description="Helical" evidence="2">
    <location>
        <begin position="851"/>
        <end position="871"/>
    </location>
</feature>
<feature type="domain" description="Bacterial Ig-like" evidence="4">
    <location>
        <begin position="400"/>
        <end position="486"/>
    </location>
</feature>
<dbReference type="InterPro" id="IPR013783">
    <property type="entry name" value="Ig-like_fold"/>
</dbReference>
<organism evidence="5 6">
    <name type="scientific">Ruania alkalisoli</name>
    <dbReference type="NCBI Taxonomy" id="2779775"/>
    <lineage>
        <taxon>Bacteria</taxon>
        <taxon>Bacillati</taxon>
        <taxon>Actinomycetota</taxon>
        <taxon>Actinomycetes</taxon>
        <taxon>Micrococcales</taxon>
        <taxon>Ruaniaceae</taxon>
        <taxon>Ruania</taxon>
    </lineage>
</organism>
<feature type="chain" id="PRO_5032689409" evidence="3">
    <location>
        <begin position="36"/>
        <end position="881"/>
    </location>
</feature>
<evidence type="ECO:0000256" key="2">
    <source>
        <dbReference type="SAM" id="Phobius"/>
    </source>
</evidence>
<dbReference type="Pfam" id="PF16640">
    <property type="entry name" value="Big_3_5"/>
    <property type="match status" value="2"/>
</dbReference>
<feature type="compositionally biased region" description="Low complexity" evidence="1">
    <location>
        <begin position="823"/>
        <end position="842"/>
    </location>
</feature>
<keyword evidence="2" id="KW-1133">Transmembrane helix</keyword>
<proteinExistence type="predicted"/>
<reference evidence="5 6" key="1">
    <citation type="submission" date="2020-10" db="EMBL/GenBank/DDBJ databases">
        <title>Haloactinobacterium sp. RN3S43, a bacterium isolated from saline soil.</title>
        <authorList>
            <person name="Sun J.-Q."/>
        </authorList>
    </citation>
    <scope>NUCLEOTIDE SEQUENCE [LARGE SCALE GENOMIC DNA]</scope>
    <source>
        <strain evidence="5 6">RN3S43</strain>
    </source>
</reference>
<evidence type="ECO:0000259" key="4">
    <source>
        <dbReference type="Pfam" id="PF16640"/>
    </source>
</evidence>
<name>A0A7M1SWC9_9MICO</name>